<dbReference type="PANTHER" id="PTHR14087:SF7">
    <property type="entry name" value="THYMOCYTE NUCLEAR PROTEIN 1"/>
    <property type="match status" value="1"/>
</dbReference>
<evidence type="ECO:0000256" key="2">
    <source>
        <dbReference type="ARBA" id="ARBA00014654"/>
    </source>
</evidence>
<dbReference type="InterPro" id="IPR052181">
    <property type="entry name" value="5hmC_binding"/>
</dbReference>
<dbReference type="InterPro" id="IPR015947">
    <property type="entry name" value="PUA-like_sf"/>
</dbReference>
<keyword evidence="3" id="KW-0597">Phosphoprotein</keyword>
<feature type="compositionally biased region" description="Basic and acidic residues" evidence="5">
    <location>
        <begin position="245"/>
        <end position="254"/>
    </location>
</feature>
<feature type="region of interest" description="Disordered" evidence="5">
    <location>
        <begin position="241"/>
        <end position="284"/>
    </location>
</feature>
<organism evidence="7">
    <name type="scientific">Nannochloropsis gaditana (strain CCMP526)</name>
    <name type="common">Green microalga</name>
    <name type="synonym">Microchloropsis gaditana</name>
    <dbReference type="NCBI Taxonomy" id="1093141"/>
    <lineage>
        <taxon>Eukaryota</taxon>
        <taxon>Sar</taxon>
        <taxon>Stramenopiles</taxon>
        <taxon>Ochrophyta</taxon>
        <taxon>Eustigmatophyceae</taxon>
        <taxon>Eustigmatales</taxon>
        <taxon>Monodopsidaceae</taxon>
        <taxon>Nannochloropsis</taxon>
    </lineage>
</organism>
<dbReference type="Pfam" id="PF01878">
    <property type="entry name" value="EVE"/>
    <property type="match status" value="1"/>
</dbReference>
<comment type="subcellular location">
    <subcellularLocation>
        <location evidence="1">Nucleus</location>
    </subcellularLocation>
</comment>
<protein>
    <recommendedName>
        <fullName evidence="2">Thymocyte nuclear protein 1</fullName>
    </recommendedName>
</protein>
<feature type="compositionally biased region" description="Basic and acidic residues" evidence="5">
    <location>
        <begin position="261"/>
        <end position="273"/>
    </location>
</feature>
<dbReference type="InterPro" id="IPR047197">
    <property type="entry name" value="THYN1-like_EVE"/>
</dbReference>
<dbReference type="EMBL" id="JU980239">
    <property type="protein sequence ID" value="AFJ69302.1"/>
    <property type="molecule type" value="mRNA"/>
</dbReference>
<name>I2CQW9_NANGC</name>
<feature type="region of interest" description="Disordered" evidence="5">
    <location>
        <begin position="1"/>
        <end position="76"/>
    </location>
</feature>
<dbReference type="AlphaFoldDB" id="I2CQW9"/>
<dbReference type="InterPro" id="IPR002740">
    <property type="entry name" value="EVE_domain"/>
</dbReference>
<dbReference type="CDD" id="cd21133">
    <property type="entry name" value="EVE"/>
    <property type="match status" value="1"/>
</dbReference>
<gene>
    <name evidence="7" type="ORF">NGATSA_2010600</name>
</gene>
<proteinExistence type="evidence at transcript level"/>
<reference evidence="7" key="2">
    <citation type="journal article" date="2012" name="Nat. Commun.">
        <title>Draft genome sequence and genetic transformation of the oleaginous alga Nannochloropis gaditana.</title>
        <authorList>
            <person name="Radakovits R."/>
            <person name="Jinkerson R.E."/>
            <person name="Fuerstenberg S.I."/>
            <person name="Tae H."/>
            <person name="Settlage R.E."/>
            <person name="Boore J.L."/>
            <person name="Posewitz M.C."/>
        </authorList>
    </citation>
    <scope>NUCLEOTIDE SEQUENCE</scope>
    <source>
        <strain evidence="7">CCMP526</strain>
    </source>
</reference>
<evidence type="ECO:0000256" key="1">
    <source>
        <dbReference type="ARBA" id="ARBA00004123"/>
    </source>
</evidence>
<reference evidence="7" key="1">
    <citation type="journal article" date="2012" name="Bioengineered">
        <title>Additional insights into the genome of the oleaginous model alga Nannochloropsis gaditana.</title>
        <authorList>
            <person name="Jinkerson R.E."/>
            <person name="Radakovits R."/>
            <person name="Posewitz M.C."/>
        </authorList>
    </citation>
    <scope>NUCLEOTIDE SEQUENCE</scope>
    <source>
        <strain evidence="7">CCMP526</strain>
    </source>
</reference>
<dbReference type="PANTHER" id="PTHR14087">
    <property type="entry name" value="THYMOCYTE NUCLEAR PROTEIN 1"/>
    <property type="match status" value="1"/>
</dbReference>
<sequence>MPPKRKAKSIAGLSEAKTDLPTANSKRKGGTMSICSSPNKDSDNTAPQSRKVHKAAGALSTAPLPPETTSKGSKVSSTRRYFLMKSEPDEFSVDDLAAQPNQTGCWEGVRNYQARNLMRDHMHVGDQAFFYHSSCKVPGIVGIMEVSRAAYPDHFQWDKGSKYYDAGSDREAPRWWMVDVTLQERLEEKVPLEVLREEALKPGCPLAGMALLQKGSRLSVQPVREEEWKFIHEKLIMAQKGTGVVREERGEEGKTSSPDGEGGKGEKKDEKRLGGKKKKRRTGT</sequence>
<dbReference type="Gene3D" id="3.10.590.10">
    <property type="entry name" value="ph1033 like domains"/>
    <property type="match status" value="1"/>
</dbReference>
<feature type="compositionally biased region" description="Polar residues" evidence="5">
    <location>
        <begin position="67"/>
        <end position="76"/>
    </location>
</feature>
<evidence type="ECO:0000256" key="4">
    <source>
        <dbReference type="ARBA" id="ARBA00023242"/>
    </source>
</evidence>
<keyword evidence="4" id="KW-0539">Nucleus</keyword>
<dbReference type="GO" id="GO:0005634">
    <property type="term" value="C:nucleus"/>
    <property type="evidence" value="ECO:0007669"/>
    <property type="project" value="UniProtKB-SubCell"/>
</dbReference>
<evidence type="ECO:0000259" key="6">
    <source>
        <dbReference type="Pfam" id="PF01878"/>
    </source>
</evidence>
<feature type="compositionally biased region" description="Polar residues" evidence="5">
    <location>
        <begin position="33"/>
        <end position="48"/>
    </location>
</feature>
<accession>I2CQW9</accession>
<feature type="domain" description="EVE" evidence="6">
    <location>
        <begin position="80"/>
        <end position="233"/>
    </location>
</feature>
<dbReference type="FunFam" id="3.10.590.10:FF:000003">
    <property type="entry name" value="Thymocyte nuclear protein 1"/>
    <property type="match status" value="1"/>
</dbReference>
<evidence type="ECO:0000256" key="3">
    <source>
        <dbReference type="ARBA" id="ARBA00022553"/>
    </source>
</evidence>
<dbReference type="SUPFAM" id="SSF88697">
    <property type="entry name" value="PUA domain-like"/>
    <property type="match status" value="1"/>
</dbReference>
<evidence type="ECO:0000256" key="5">
    <source>
        <dbReference type="SAM" id="MobiDB-lite"/>
    </source>
</evidence>
<evidence type="ECO:0000313" key="7">
    <source>
        <dbReference type="EMBL" id="AFJ69302.1"/>
    </source>
</evidence>
<feature type="compositionally biased region" description="Basic residues" evidence="5">
    <location>
        <begin position="274"/>
        <end position="284"/>
    </location>
</feature>